<evidence type="ECO:0000313" key="1">
    <source>
        <dbReference type="EMBL" id="ATO44092.1"/>
    </source>
</evidence>
<dbReference type="Pfam" id="PF13377">
    <property type="entry name" value="Peripla_BP_3"/>
    <property type="match status" value="1"/>
</dbReference>
<dbReference type="Gene3D" id="1.10.260.40">
    <property type="entry name" value="lambda repressor-like DNA-binding domains"/>
    <property type="match status" value="1"/>
</dbReference>
<protein>
    <submittedName>
        <fullName evidence="1">Transcriptional regulator</fullName>
    </submittedName>
</protein>
<reference evidence="1 2" key="1">
    <citation type="submission" date="2016-10" db="EMBL/GenBank/DDBJ databases">
        <title>The whole genome sequencing and assembly of L. cotyniformis subsp. torquens DSM 20004 strain.</title>
        <authorList>
            <person name="Park M.-K."/>
            <person name="Lee Y.-J."/>
            <person name="Yi H."/>
            <person name="Bahn Y.-S."/>
            <person name="Kim J.F."/>
            <person name="Lee D.-W."/>
        </authorList>
    </citation>
    <scope>NUCLEOTIDE SEQUENCE [LARGE SCALE GENOMIC DNA]</scope>
    <source>
        <strain evidence="1 2">DSM 20004</strain>
    </source>
</reference>
<organism evidence="1 2">
    <name type="scientific">Loigolactobacillus coryniformis subsp. torquens DSM 20004 = KCTC 3535</name>
    <dbReference type="NCBI Taxonomy" id="1423822"/>
    <lineage>
        <taxon>Bacteria</taxon>
        <taxon>Bacillati</taxon>
        <taxon>Bacillota</taxon>
        <taxon>Bacilli</taxon>
        <taxon>Lactobacillales</taxon>
        <taxon>Lactobacillaceae</taxon>
        <taxon>Loigolactobacillus</taxon>
    </lineage>
</organism>
<evidence type="ECO:0000313" key="2">
    <source>
        <dbReference type="Proteomes" id="UP000223559"/>
    </source>
</evidence>
<dbReference type="GO" id="GO:0003700">
    <property type="term" value="F:DNA-binding transcription factor activity"/>
    <property type="evidence" value="ECO:0007669"/>
    <property type="project" value="TreeGrafter"/>
</dbReference>
<dbReference type="InterPro" id="IPR046335">
    <property type="entry name" value="LacI/GalR-like_sensor"/>
</dbReference>
<dbReference type="Proteomes" id="UP000223559">
    <property type="component" value="Chromosome"/>
</dbReference>
<dbReference type="Pfam" id="PF00356">
    <property type="entry name" value="LacI"/>
    <property type="match status" value="1"/>
</dbReference>
<dbReference type="PANTHER" id="PTHR30146">
    <property type="entry name" value="LACI-RELATED TRANSCRIPTIONAL REPRESSOR"/>
    <property type="match status" value="1"/>
</dbReference>
<dbReference type="PROSITE" id="PS50932">
    <property type="entry name" value="HTH_LACI_2"/>
    <property type="match status" value="1"/>
</dbReference>
<name>A0A2D1KPV7_9LACO</name>
<dbReference type="PANTHER" id="PTHR30146:SF105">
    <property type="entry name" value="CATABOLITE CONTROL PROTEIN B"/>
    <property type="match status" value="1"/>
</dbReference>
<dbReference type="GO" id="GO:0000976">
    <property type="term" value="F:transcription cis-regulatory region binding"/>
    <property type="evidence" value="ECO:0007669"/>
    <property type="project" value="TreeGrafter"/>
</dbReference>
<dbReference type="RefSeq" id="WP_010014374.1">
    <property type="nucleotide sequence ID" value="NZ_AEOS01000289.1"/>
</dbReference>
<dbReference type="OrthoDB" id="9798934at2"/>
<dbReference type="SUPFAM" id="SSF47413">
    <property type="entry name" value="lambda repressor-like DNA-binding domains"/>
    <property type="match status" value="1"/>
</dbReference>
<gene>
    <name evidence="1" type="ORF">LC20004_09240</name>
</gene>
<sequence length="321" mass="36476">MVTIFDVAKAAGVSKSTASRAISGQGYVSQASKAKVLTAAAKLGYTPSILARQFRGQSTKNIGFIARTYYPAVGELLKYCTNILKKYGYGVTIYFTKDTAEEANILELFRLHALDGLFFVANRNNWSYIDRYTEYGPIVTWRRTDNQKVYSSYIDHYPLYKQILDYIYTEYGEINIGHVLNDPAKNNTKARLRAISEYTKLHPNSDNSWIVYYPEQENAGQQASLNYLTTKQTIDAVIVYSDYVAAEFMSTLRVNGINIPEELKLFGFDNSDFGKFMNISTIDTYLAIQAKNLTNRIICTLEHETFKEITIVPKVVIRQTC</sequence>
<dbReference type="InterPro" id="IPR010982">
    <property type="entry name" value="Lambda_DNA-bd_dom_sf"/>
</dbReference>
<dbReference type="InterPro" id="IPR028082">
    <property type="entry name" value="Peripla_BP_I"/>
</dbReference>
<dbReference type="EMBL" id="CP017697">
    <property type="protein sequence ID" value="ATO44092.1"/>
    <property type="molecule type" value="Genomic_DNA"/>
</dbReference>
<dbReference type="SUPFAM" id="SSF53822">
    <property type="entry name" value="Periplasmic binding protein-like I"/>
    <property type="match status" value="1"/>
</dbReference>
<dbReference type="InterPro" id="IPR000843">
    <property type="entry name" value="HTH_LacI"/>
</dbReference>
<dbReference type="SMART" id="SM00354">
    <property type="entry name" value="HTH_LACI"/>
    <property type="match status" value="1"/>
</dbReference>
<keyword evidence="2" id="KW-1185">Reference proteome</keyword>
<accession>A0A2D1KPV7</accession>
<dbReference type="PROSITE" id="PS00356">
    <property type="entry name" value="HTH_LACI_1"/>
    <property type="match status" value="1"/>
</dbReference>
<dbReference type="CDD" id="cd01392">
    <property type="entry name" value="HTH_LacI"/>
    <property type="match status" value="1"/>
</dbReference>
<dbReference type="Gene3D" id="3.40.50.2300">
    <property type="match status" value="2"/>
</dbReference>
<proteinExistence type="predicted"/>
<dbReference type="AlphaFoldDB" id="A0A2D1KPV7"/>
<dbReference type="KEGG" id="lcy:LC20004_09240"/>